<feature type="domain" description="Chitin-binding type-2" evidence="7">
    <location>
        <begin position="28"/>
        <end position="83"/>
    </location>
</feature>
<evidence type="ECO:0000256" key="6">
    <source>
        <dbReference type="SAM" id="SignalP"/>
    </source>
</evidence>
<dbReference type="GO" id="GO:0005576">
    <property type="term" value="C:extracellular region"/>
    <property type="evidence" value="ECO:0007669"/>
    <property type="project" value="InterPro"/>
</dbReference>
<reference evidence="9" key="1">
    <citation type="submission" date="2014-01" db="EMBL/GenBank/DDBJ databases">
        <title>The Genome Sequence of Anopheles farauti FAR1 (V2).</title>
        <authorList>
            <consortium name="The Broad Institute Genomics Platform"/>
            <person name="Neafsey D.E."/>
            <person name="Besansky N."/>
            <person name="Howell P."/>
            <person name="Walton C."/>
            <person name="Young S.K."/>
            <person name="Zeng Q."/>
            <person name="Gargeya S."/>
            <person name="Fitzgerald M."/>
            <person name="Haas B."/>
            <person name="Abouelleil A."/>
            <person name="Allen A.W."/>
            <person name="Alvarado L."/>
            <person name="Arachchi H.M."/>
            <person name="Berlin A.M."/>
            <person name="Chapman S.B."/>
            <person name="Gainer-Dewar J."/>
            <person name="Goldberg J."/>
            <person name="Griggs A."/>
            <person name="Gujja S."/>
            <person name="Hansen M."/>
            <person name="Howarth C."/>
            <person name="Imamovic A."/>
            <person name="Ireland A."/>
            <person name="Larimer J."/>
            <person name="McCowan C."/>
            <person name="Murphy C."/>
            <person name="Pearson M."/>
            <person name="Poon T.W."/>
            <person name="Priest M."/>
            <person name="Roberts A."/>
            <person name="Saif S."/>
            <person name="Shea T."/>
            <person name="Sisk P."/>
            <person name="Sykes S."/>
            <person name="Wortman J."/>
            <person name="Nusbaum C."/>
            <person name="Birren B."/>
        </authorList>
    </citation>
    <scope>NUCLEOTIDE SEQUENCE [LARGE SCALE GENOMIC DNA]</scope>
    <source>
        <strain evidence="9">FAR1</strain>
    </source>
</reference>
<dbReference type="InterPro" id="IPR036508">
    <property type="entry name" value="Chitin-bd_dom_sf"/>
</dbReference>
<dbReference type="AlphaFoldDB" id="A0A182Q0V0"/>
<evidence type="ECO:0000259" key="7">
    <source>
        <dbReference type="PROSITE" id="PS50940"/>
    </source>
</evidence>
<keyword evidence="5" id="KW-0325">Glycoprotein</keyword>
<evidence type="ECO:0000256" key="5">
    <source>
        <dbReference type="ARBA" id="ARBA00023180"/>
    </source>
</evidence>
<keyword evidence="1" id="KW-0147">Chitin-binding</keyword>
<evidence type="ECO:0000256" key="3">
    <source>
        <dbReference type="ARBA" id="ARBA00022737"/>
    </source>
</evidence>
<feature type="signal peptide" evidence="6">
    <location>
        <begin position="1"/>
        <end position="27"/>
    </location>
</feature>
<evidence type="ECO:0000313" key="8">
    <source>
        <dbReference type="EnsemblMetazoa" id="AFAF000826-PA"/>
    </source>
</evidence>
<dbReference type="PROSITE" id="PS50940">
    <property type="entry name" value="CHIT_BIND_II"/>
    <property type="match status" value="3"/>
</dbReference>
<dbReference type="SMART" id="SM00494">
    <property type="entry name" value="ChtBD2"/>
    <property type="match status" value="3"/>
</dbReference>
<dbReference type="SUPFAM" id="SSF57625">
    <property type="entry name" value="Invertebrate chitin-binding proteins"/>
    <property type="match status" value="3"/>
</dbReference>
<keyword evidence="9" id="KW-1185">Reference proteome</keyword>
<keyword evidence="4" id="KW-1015">Disulfide bond</keyword>
<accession>A0A182Q0V0</accession>
<feature type="domain" description="Chitin-binding type-2" evidence="7">
    <location>
        <begin position="114"/>
        <end position="171"/>
    </location>
</feature>
<dbReference type="Gene3D" id="2.170.140.10">
    <property type="entry name" value="Chitin binding domain"/>
    <property type="match status" value="3"/>
</dbReference>
<reference evidence="8" key="2">
    <citation type="submission" date="2020-05" db="UniProtKB">
        <authorList>
            <consortium name="EnsemblMetazoa"/>
        </authorList>
    </citation>
    <scope>IDENTIFICATION</scope>
    <source>
        <strain evidence="8">FAR1</strain>
    </source>
</reference>
<evidence type="ECO:0000256" key="1">
    <source>
        <dbReference type="ARBA" id="ARBA00022669"/>
    </source>
</evidence>
<keyword evidence="2 6" id="KW-0732">Signal</keyword>
<dbReference type="InterPro" id="IPR002557">
    <property type="entry name" value="Chitin-bd_dom"/>
</dbReference>
<dbReference type="Proteomes" id="UP000075886">
    <property type="component" value="Unassembled WGS sequence"/>
</dbReference>
<dbReference type="Pfam" id="PF01607">
    <property type="entry name" value="CBM_14"/>
    <property type="match status" value="3"/>
</dbReference>
<dbReference type="GO" id="GO:0008061">
    <property type="term" value="F:chitin binding"/>
    <property type="evidence" value="ECO:0007669"/>
    <property type="project" value="UniProtKB-KW"/>
</dbReference>
<dbReference type="EMBL" id="AXCN02002110">
    <property type="status" value="NOT_ANNOTATED_CDS"/>
    <property type="molecule type" value="Genomic_DNA"/>
</dbReference>
<feature type="domain" description="Chitin-binding type-2" evidence="7">
    <location>
        <begin position="203"/>
        <end position="259"/>
    </location>
</feature>
<dbReference type="PANTHER" id="PTHR23301">
    <property type="entry name" value="CHITIN BINDING PERITROPHIN-A"/>
    <property type="match status" value="1"/>
</dbReference>
<sequence length="259" mass="27800">MVPSNSCAVMKLLLLVLAVGGVVQLQALQVCEQQAPGTIVGSPTNCSEFYMCRSGRPVLFACPYDMYFDVDTSACGYEAFCAENDVEPDWDPSRPLGPEYPPILTGPSQLVPGSGVCRGASIGSIRLDATGCSAFYQCTKAGPLRLECPIGTLFDSNRLLCEAADLTSCAYVPVKPIAPAPSVPQLPGPSHSNNGDELAHLLDVLCYGKKNGEKQAHPIKCDQYFLCNGRNKAQVLKCPQGTAYNKKRKVCDFTYNVSC</sequence>
<feature type="chain" id="PRO_5045233303" description="Chitin-binding type-2 domain-containing protein" evidence="6">
    <location>
        <begin position="28"/>
        <end position="259"/>
    </location>
</feature>
<name>A0A182Q0V0_9DIPT</name>
<organism evidence="8 9">
    <name type="scientific">Anopheles farauti</name>
    <dbReference type="NCBI Taxonomy" id="69004"/>
    <lineage>
        <taxon>Eukaryota</taxon>
        <taxon>Metazoa</taxon>
        <taxon>Ecdysozoa</taxon>
        <taxon>Arthropoda</taxon>
        <taxon>Hexapoda</taxon>
        <taxon>Insecta</taxon>
        <taxon>Pterygota</taxon>
        <taxon>Neoptera</taxon>
        <taxon>Endopterygota</taxon>
        <taxon>Diptera</taxon>
        <taxon>Nematocera</taxon>
        <taxon>Culicoidea</taxon>
        <taxon>Culicidae</taxon>
        <taxon>Anophelinae</taxon>
        <taxon>Anopheles</taxon>
    </lineage>
</organism>
<dbReference type="VEuPathDB" id="VectorBase:AFAF000826"/>
<dbReference type="InterPro" id="IPR051940">
    <property type="entry name" value="Chitin_bind-dev_reg"/>
</dbReference>
<dbReference type="STRING" id="69004.A0A182Q0V0"/>
<evidence type="ECO:0000256" key="4">
    <source>
        <dbReference type="ARBA" id="ARBA00023157"/>
    </source>
</evidence>
<dbReference type="PANTHER" id="PTHR23301:SF0">
    <property type="entry name" value="CHITIN-BINDING TYPE-2 DOMAIN-CONTAINING PROTEIN-RELATED"/>
    <property type="match status" value="1"/>
</dbReference>
<dbReference type="EnsemblMetazoa" id="AFAF000826-RA">
    <property type="protein sequence ID" value="AFAF000826-PA"/>
    <property type="gene ID" value="AFAF000826"/>
</dbReference>
<keyword evidence="3" id="KW-0677">Repeat</keyword>
<evidence type="ECO:0000256" key="2">
    <source>
        <dbReference type="ARBA" id="ARBA00022729"/>
    </source>
</evidence>
<proteinExistence type="predicted"/>
<protein>
    <recommendedName>
        <fullName evidence="7">Chitin-binding type-2 domain-containing protein</fullName>
    </recommendedName>
</protein>
<evidence type="ECO:0000313" key="9">
    <source>
        <dbReference type="Proteomes" id="UP000075886"/>
    </source>
</evidence>